<reference evidence="1" key="4">
    <citation type="submission" date="2024-05" db="EMBL/GenBank/DDBJ databases">
        <authorList>
            <person name="Sun Q."/>
            <person name="Zhou Y."/>
        </authorList>
    </citation>
    <scope>NUCLEOTIDE SEQUENCE</scope>
    <source>
        <strain evidence="1">CGMCC 1.15644</strain>
    </source>
</reference>
<dbReference type="InterPro" id="IPR007530">
    <property type="entry name" value="Aminoglycoside_adenylylTfrase"/>
</dbReference>
<reference evidence="1" key="1">
    <citation type="journal article" date="2014" name="Int. J. Syst. Evol. Microbiol.">
        <title>Complete genome of a new Firmicutes species belonging to the dominant human colonic microbiota ('Ruminococcus bicirculans') reveals two chromosomes and a selective capacity to utilize plant glucans.</title>
        <authorList>
            <consortium name="NISC Comparative Sequencing Program"/>
            <person name="Wegmann U."/>
            <person name="Louis P."/>
            <person name="Goesmann A."/>
            <person name="Henrissat B."/>
            <person name="Duncan S.H."/>
            <person name="Flint H.J."/>
        </authorList>
    </citation>
    <scope>NUCLEOTIDE SEQUENCE</scope>
    <source>
        <strain evidence="1">CGMCC 1.15644</strain>
    </source>
</reference>
<dbReference type="OrthoDB" id="741974at2"/>
<reference evidence="2 3" key="3">
    <citation type="submission" date="2019-03" db="EMBL/GenBank/DDBJ databases">
        <title>Genomic Encyclopedia of Type Strains, Phase IV (KMG-IV): sequencing the most valuable type-strain genomes for metagenomic binning, comparative biology and taxonomic classification.</title>
        <authorList>
            <person name="Goeker M."/>
        </authorList>
    </citation>
    <scope>NUCLEOTIDE SEQUENCE [LARGE SCALE GENOMIC DNA]</scope>
    <source>
        <strain evidence="2 3">DSM 103236</strain>
    </source>
</reference>
<dbReference type="SUPFAM" id="SSF81631">
    <property type="entry name" value="PAP/OAS1 substrate-binding domain"/>
    <property type="match status" value="2"/>
</dbReference>
<keyword evidence="2" id="KW-0548">Nucleotidyltransferase</keyword>
<dbReference type="Gene3D" id="1.20.120.330">
    <property type="entry name" value="Nucleotidyltransferases domain 2"/>
    <property type="match status" value="2"/>
</dbReference>
<dbReference type="SUPFAM" id="SSF81301">
    <property type="entry name" value="Nucleotidyltransferase"/>
    <property type="match status" value="1"/>
</dbReference>
<dbReference type="EMBL" id="BMJO01000002">
    <property type="protein sequence ID" value="GGE47082.1"/>
    <property type="molecule type" value="Genomic_DNA"/>
</dbReference>
<dbReference type="AlphaFoldDB" id="A0A4R2HC31"/>
<comment type="caution">
    <text evidence="2">The sequence shown here is derived from an EMBL/GenBank/DDBJ whole genome shotgun (WGS) entry which is preliminary data.</text>
</comment>
<dbReference type="Gene3D" id="3.30.460.10">
    <property type="entry name" value="Beta Polymerase, domain 2"/>
    <property type="match status" value="1"/>
</dbReference>
<dbReference type="Pfam" id="PF04439">
    <property type="entry name" value="Adenyl_transf"/>
    <property type="match status" value="2"/>
</dbReference>
<proteinExistence type="predicted"/>
<keyword evidence="4" id="KW-1185">Reference proteome</keyword>
<dbReference type="GO" id="GO:0016779">
    <property type="term" value="F:nucleotidyltransferase activity"/>
    <property type="evidence" value="ECO:0007669"/>
    <property type="project" value="UniProtKB-KW"/>
</dbReference>
<dbReference type="RefSeq" id="WP_132532806.1">
    <property type="nucleotide sequence ID" value="NZ_BMJO01000002.1"/>
</dbReference>
<dbReference type="EMBL" id="SLWO01000004">
    <property type="protein sequence ID" value="TCO25229.1"/>
    <property type="molecule type" value="Genomic_DNA"/>
</dbReference>
<name>A0A4R2HC31_9SPHI</name>
<evidence type="ECO:0000313" key="1">
    <source>
        <dbReference type="EMBL" id="GGE47082.1"/>
    </source>
</evidence>
<sequence>MIDRFKLFGNKSDDIKSIIAFGSAALTSSDKYSDLDLIIFTSDPLKYINDADLEWVDELGEVISRLVVKDIVAHMKVNKLIMKDGPALDLLIVDVKEFTQVKNYLAETPLQLPENLIRLINNHIYDFHYYLKRGYQIVFDTIDIQEIINLVFKHEAGSEDKDMILNEERFNGLWNQFWQNCYKMNTWLIGNELAYANIMVDNILKRNLILLIQWYTLLETNDKNLDVFYYGAKLKQWCDPKLYLALFNVFPNAGEDEVRDAVLQTMQIYIKLSNHIALKKEFNPNRLLEKQVYNAFMEKQLIGTVTDLKEITIPLYKLPEGEDDIDAIFISDNGLCSKDGSLLEIDCFLITTNCYKYTNHDTWRKSFKDNLSLSNAEGAFGVVVNILLKNGCCINVNVINNLHLTKNDNHFQQNFDQILNNGFELIHAKEEILETILHRYQDAPKHFLAGQADAKRFYNNYKRFWHTANKMAAKLMRQDFYYAIVVLDNSMKNQLIKMMEWHAAIHHPVKNIYPQAKKIQQWCDPEFYVGLLRNFPHSDINTMFQSLVGEVELYRKISHELAYTCGFKLNAELENSVLDTILECVYVFEEK</sequence>
<reference evidence="4" key="2">
    <citation type="journal article" date="2019" name="Int. J. Syst. Evol. Microbiol.">
        <title>The Global Catalogue of Microorganisms (GCM) 10K type strain sequencing project: providing services to taxonomists for standard genome sequencing and annotation.</title>
        <authorList>
            <consortium name="The Broad Institute Genomics Platform"/>
            <consortium name="The Broad Institute Genome Sequencing Center for Infectious Disease"/>
            <person name="Wu L."/>
            <person name="Ma J."/>
        </authorList>
    </citation>
    <scope>NUCLEOTIDE SEQUENCE [LARGE SCALE GENOMIC DNA]</scope>
    <source>
        <strain evidence="4">CGMCC 1.15644</strain>
    </source>
</reference>
<evidence type="ECO:0000313" key="3">
    <source>
        <dbReference type="Proteomes" id="UP000295684"/>
    </source>
</evidence>
<accession>A0A4R2HC31</accession>
<organism evidence="2 3">
    <name type="scientific">Pedobacter psychrotolerans</name>
    <dbReference type="NCBI Taxonomy" id="1843235"/>
    <lineage>
        <taxon>Bacteria</taxon>
        <taxon>Pseudomonadati</taxon>
        <taxon>Bacteroidota</taxon>
        <taxon>Sphingobacteriia</taxon>
        <taxon>Sphingobacteriales</taxon>
        <taxon>Sphingobacteriaceae</taxon>
        <taxon>Pedobacter</taxon>
    </lineage>
</organism>
<dbReference type="Proteomes" id="UP000295684">
    <property type="component" value="Unassembled WGS sequence"/>
</dbReference>
<evidence type="ECO:0000313" key="2">
    <source>
        <dbReference type="EMBL" id="TCO25229.1"/>
    </source>
</evidence>
<keyword evidence="2" id="KW-0808">Transferase</keyword>
<protein>
    <submittedName>
        <fullName evidence="2">Streptomycin adenylyltransferase</fullName>
    </submittedName>
</protein>
<evidence type="ECO:0000313" key="4">
    <source>
        <dbReference type="Proteomes" id="UP000622648"/>
    </source>
</evidence>
<dbReference type="Proteomes" id="UP000622648">
    <property type="component" value="Unassembled WGS sequence"/>
</dbReference>
<dbReference type="InterPro" id="IPR043519">
    <property type="entry name" value="NT_sf"/>
</dbReference>
<gene>
    <name evidence="2" type="ORF">EV200_104266</name>
    <name evidence="1" type="ORF">GCM10011413_11500</name>
</gene>